<evidence type="ECO:0000256" key="1">
    <source>
        <dbReference type="SAM" id="MobiDB-lite"/>
    </source>
</evidence>
<organism evidence="2 3">
    <name type="scientific">Myotis davidii</name>
    <name type="common">David's myotis</name>
    <dbReference type="NCBI Taxonomy" id="225400"/>
    <lineage>
        <taxon>Eukaryota</taxon>
        <taxon>Metazoa</taxon>
        <taxon>Chordata</taxon>
        <taxon>Craniata</taxon>
        <taxon>Vertebrata</taxon>
        <taxon>Euteleostomi</taxon>
        <taxon>Mammalia</taxon>
        <taxon>Eutheria</taxon>
        <taxon>Laurasiatheria</taxon>
        <taxon>Chiroptera</taxon>
        <taxon>Yangochiroptera</taxon>
        <taxon>Vespertilionidae</taxon>
        <taxon>Myotis</taxon>
    </lineage>
</organism>
<dbReference type="EMBL" id="KB107571">
    <property type="protein sequence ID" value="ELK29853.1"/>
    <property type="molecule type" value="Genomic_DNA"/>
</dbReference>
<feature type="region of interest" description="Disordered" evidence="1">
    <location>
        <begin position="128"/>
        <end position="156"/>
    </location>
</feature>
<dbReference type="AlphaFoldDB" id="L5LWK8"/>
<evidence type="ECO:0000313" key="2">
    <source>
        <dbReference type="EMBL" id="ELK29853.1"/>
    </source>
</evidence>
<accession>L5LWK8</accession>
<keyword evidence="2" id="KW-0675">Receptor</keyword>
<dbReference type="Proteomes" id="UP000010556">
    <property type="component" value="Unassembled WGS sequence"/>
</dbReference>
<protein>
    <submittedName>
        <fullName evidence="2">Gonadotropin-releasing hormone II receptor</fullName>
    </submittedName>
</protein>
<keyword evidence="3" id="KW-1185">Reference proteome</keyword>
<proteinExistence type="predicted"/>
<reference evidence="3" key="1">
    <citation type="journal article" date="2013" name="Science">
        <title>Comparative analysis of bat genomes provides insight into the evolution of flight and immunity.</title>
        <authorList>
            <person name="Zhang G."/>
            <person name="Cowled C."/>
            <person name="Shi Z."/>
            <person name="Huang Z."/>
            <person name="Bishop-Lilly K.A."/>
            <person name="Fang X."/>
            <person name="Wynne J.W."/>
            <person name="Xiong Z."/>
            <person name="Baker M.L."/>
            <person name="Zhao W."/>
            <person name="Tachedjian M."/>
            <person name="Zhu Y."/>
            <person name="Zhou P."/>
            <person name="Jiang X."/>
            <person name="Ng J."/>
            <person name="Yang L."/>
            <person name="Wu L."/>
            <person name="Xiao J."/>
            <person name="Feng Y."/>
            <person name="Chen Y."/>
            <person name="Sun X."/>
            <person name="Zhang Y."/>
            <person name="Marsh G.A."/>
            <person name="Crameri G."/>
            <person name="Broder C.C."/>
            <person name="Frey K.G."/>
            <person name="Wang L.F."/>
            <person name="Wang J."/>
        </authorList>
    </citation>
    <scope>NUCLEOTIDE SEQUENCE [LARGE SCALE GENOMIC DNA]</scope>
</reference>
<evidence type="ECO:0000313" key="3">
    <source>
        <dbReference type="Proteomes" id="UP000010556"/>
    </source>
</evidence>
<name>L5LWK8_MYODS</name>
<sequence length="156" mass="17122">MTICYRHTVFSVSSSPTRRAEWFWMAVYFLNPKPTSEFALGRSLDNHPVPVHLRPALLTLLTSVLYRIPPYSLVLSHDANRSSSQPLPLLFGLISAPLGHLQGAFTLGCQSGHQELCIDSSRESESGRIAHLSPSAAGGTNECGSTGRRNKKKTFL</sequence>
<gene>
    <name evidence="2" type="ORF">MDA_GLEAN10013449</name>
</gene>